<comment type="similarity">
    <text evidence="5">Belongs to the Fanconi anemia protein FANCD2 family.</text>
</comment>
<evidence type="ECO:0000256" key="5">
    <source>
        <dbReference type="ARBA" id="ARBA00093456"/>
    </source>
</evidence>
<accession>A0A915IC14</accession>
<reference evidence="7" key="1">
    <citation type="submission" date="2022-11" db="UniProtKB">
        <authorList>
            <consortium name="WormBaseParasite"/>
        </authorList>
    </citation>
    <scope>IDENTIFICATION</scope>
</reference>
<dbReference type="WBParaSite" id="nRc.2.0.1.t11427-RA">
    <property type="protein sequence ID" value="nRc.2.0.1.t11427-RA"/>
    <property type="gene ID" value="nRc.2.0.1.g11427"/>
</dbReference>
<dbReference type="GO" id="GO:0070182">
    <property type="term" value="F:DNA polymerase binding"/>
    <property type="evidence" value="ECO:0007669"/>
    <property type="project" value="TreeGrafter"/>
</dbReference>
<keyword evidence="2" id="KW-1017">Isopeptide bond</keyword>
<dbReference type="PANTHER" id="PTHR32086:SF0">
    <property type="entry name" value="FANCONI ANEMIA GROUP D2 PROTEIN"/>
    <property type="match status" value="1"/>
</dbReference>
<dbReference type="GO" id="GO:0000793">
    <property type="term" value="C:condensed chromosome"/>
    <property type="evidence" value="ECO:0007669"/>
    <property type="project" value="TreeGrafter"/>
</dbReference>
<organism evidence="6 7">
    <name type="scientific">Romanomermis culicivorax</name>
    <name type="common">Nematode worm</name>
    <dbReference type="NCBI Taxonomy" id="13658"/>
    <lineage>
        <taxon>Eukaryota</taxon>
        <taxon>Metazoa</taxon>
        <taxon>Ecdysozoa</taxon>
        <taxon>Nematoda</taxon>
        <taxon>Enoplea</taxon>
        <taxon>Dorylaimia</taxon>
        <taxon>Mermithida</taxon>
        <taxon>Mermithoidea</taxon>
        <taxon>Mermithidae</taxon>
        <taxon>Romanomermis</taxon>
    </lineage>
</organism>
<dbReference type="AlphaFoldDB" id="A0A915IC14"/>
<evidence type="ECO:0000256" key="3">
    <source>
        <dbReference type="ARBA" id="ARBA00022843"/>
    </source>
</evidence>
<proteinExistence type="inferred from homology"/>
<dbReference type="GO" id="GO:0005634">
    <property type="term" value="C:nucleus"/>
    <property type="evidence" value="ECO:0007669"/>
    <property type="project" value="UniProtKB-SubCell"/>
</dbReference>
<keyword evidence="3" id="KW-0832">Ubl conjugation</keyword>
<evidence type="ECO:0000313" key="7">
    <source>
        <dbReference type="WBParaSite" id="nRc.2.0.1.t11427-RA"/>
    </source>
</evidence>
<keyword evidence="6" id="KW-1185">Reference proteome</keyword>
<keyword evidence="4" id="KW-0539">Nucleus</keyword>
<dbReference type="PANTHER" id="PTHR32086">
    <property type="entry name" value="FANCONI ANEMIA GROUP D2 PROTEIN"/>
    <property type="match status" value="1"/>
</dbReference>
<sequence length="153" mass="17454">MFRIVAEELMLYSDVCQSIISLNELLQIICQLSVYVDDSEFGAKIAKLALDSLKKEWPDFDVFSQKSATAKTNAVIKSLLSIYFSKQTNKRLNVCEKMIQSVLERGVEKSDDMFTVEDYKTVNKNTYPVWYAALFHELVSCTREIALTIGDSE</sequence>
<evidence type="ECO:0000256" key="1">
    <source>
        <dbReference type="ARBA" id="ARBA00004123"/>
    </source>
</evidence>
<dbReference type="InterPro" id="IPR029448">
    <property type="entry name" value="FANCD2"/>
</dbReference>
<evidence type="ECO:0000256" key="2">
    <source>
        <dbReference type="ARBA" id="ARBA00022499"/>
    </source>
</evidence>
<dbReference type="GO" id="GO:1990918">
    <property type="term" value="P:double-strand break repair involved in meiotic recombination"/>
    <property type="evidence" value="ECO:0007669"/>
    <property type="project" value="TreeGrafter"/>
</dbReference>
<dbReference type="Proteomes" id="UP000887565">
    <property type="component" value="Unplaced"/>
</dbReference>
<dbReference type="GO" id="GO:0007129">
    <property type="term" value="P:homologous chromosome pairing at meiosis"/>
    <property type="evidence" value="ECO:0007669"/>
    <property type="project" value="TreeGrafter"/>
</dbReference>
<dbReference type="GO" id="GO:0036297">
    <property type="term" value="P:interstrand cross-link repair"/>
    <property type="evidence" value="ECO:0007669"/>
    <property type="project" value="TreeGrafter"/>
</dbReference>
<evidence type="ECO:0000256" key="4">
    <source>
        <dbReference type="ARBA" id="ARBA00023242"/>
    </source>
</evidence>
<evidence type="ECO:0000313" key="6">
    <source>
        <dbReference type="Proteomes" id="UP000887565"/>
    </source>
</evidence>
<dbReference type="GO" id="GO:0031573">
    <property type="term" value="P:mitotic intra-S DNA damage checkpoint signaling"/>
    <property type="evidence" value="ECO:0007669"/>
    <property type="project" value="TreeGrafter"/>
</dbReference>
<protein>
    <submittedName>
        <fullName evidence="7">Uncharacterized protein</fullName>
    </submittedName>
</protein>
<name>A0A915IC14_ROMCU</name>
<comment type="subcellular location">
    <subcellularLocation>
        <location evidence="1">Nucleus</location>
    </subcellularLocation>
</comment>